<dbReference type="EMBL" id="SHKY01000001">
    <property type="protein sequence ID" value="RZU52461.1"/>
    <property type="molecule type" value="Genomic_DNA"/>
</dbReference>
<dbReference type="OrthoDB" id="3464282at2"/>
<keyword evidence="3" id="KW-1185">Reference proteome</keyword>
<name>A0A4Q7ZP26_9ACTN</name>
<dbReference type="AlphaFoldDB" id="A0A4Q7ZP26"/>
<proteinExistence type="predicted"/>
<reference evidence="2 3" key="1">
    <citation type="submission" date="2019-02" db="EMBL/GenBank/DDBJ databases">
        <title>Sequencing the genomes of 1000 actinobacteria strains.</title>
        <authorList>
            <person name="Klenk H.-P."/>
        </authorList>
    </citation>
    <scope>NUCLEOTIDE SEQUENCE [LARGE SCALE GENOMIC DNA]</scope>
    <source>
        <strain evidence="2 3">DSM 45162</strain>
    </source>
</reference>
<evidence type="ECO:0000256" key="1">
    <source>
        <dbReference type="SAM" id="MobiDB-lite"/>
    </source>
</evidence>
<sequence length="209" mass="23611">MGVDIDGYIEVRPWASWSDLPNANDWCSAVPLDCLYIDRDYDAFGCLFGVMNYAGFRPVAAGRGLPPDAAEPTRRAFESSSSERQGPTWIGWDEIQRIDWSELTEHADTRLHRYERDADGQWIFRGKSAWSREAFEAQGVPVSPPGAPPNVWPDGSVWTKGDVQFRAGRLTRRQAIPDEGGWRPVWEVMAALARLHGDENCRLVAWFEA</sequence>
<comment type="caution">
    <text evidence="2">The sequence shown here is derived from an EMBL/GenBank/DDBJ whole genome shotgun (WGS) entry which is preliminary data.</text>
</comment>
<dbReference type="RefSeq" id="WP_130511070.1">
    <property type="nucleotide sequence ID" value="NZ_SHKY01000001.1"/>
</dbReference>
<protein>
    <submittedName>
        <fullName evidence="2">Uncharacterized protein</fullName>
    </submittedName>
</protein>
<organism evidence="2 3">
    <name type="scientific">Krasilnikovia cinnamomea</name>
    <dbReference type="NCBI Taxonomy" id="349313"/>
    <lineage>
        <taxon>Bacteria</taxon>
        <taxon>Bacillati</taxon>
        <taxon>Actinomycetota</taxon>
        <taxon>Actinomycetes</taxon>
        <taxon>Micromonosporales</taxon>
        <taxon>Micromonosporaceae</taxon>
        <taxon>Krasilnikovia</taxon>
    </lineage>
</organism>
<accession>A0A4Q7ZP26</accession>
<evidence type="ECO:0000313" key="2">
    <source>
        <dbReference type="EMBL" id="RZU52461.1"/>
    </source>
</evidence>
<dbReference type="Proteomes" id="UP000292564">
    <property type="component" value="Unassembled WGS sequence"/>
</dbReference>
<gene>
    <name evidence="2" type="ORF">EV385_4324</name>
</gene>
<evidence type="ECO:0000313" key="3">
    <source>
        <dbReference type="Proteomes" id="UP000292564"/>
    </source>
</evidence>
<feature type="region of interest" description="Disordered" evidence="1">
    <location>
        <begin position="64"/>
        <end position="85"/>
    </location>
</feature>